<dbReference type="GeneID" id="55600048"/>
<reference evidence="2 3" key="1">
    <citation type="submission" date="2018-06" db="EMBL/GenBank/DDBJ databases">
        <authorList>
            <person name="Luttrell C.E."/>
            <person name="Myers K.N."/>
            <person name="Simpson A.N."/>
            <person name="Sulollari A."/>
            <person name="Suri N."/>
            <person name="Nayek S."/>
            <person name="Bhuiyan S."/>
            <person name="Smith B.R."/>
            <person name="Hughes L.E."/>
            <person name="Garlena R.A."/>
            <person name="Russell D.A."/>
            <person name="Pope W.H."/>
            <person name="Jacobs-Sera D."/>
            <person name="Hatfull G.F."/>
        </authorList>
    </citation>
    <scope>NUCLEOTIDE SEQUENCE [LARGE SCALE GENOMIC DNA]</scope>
</reference>
<feature type="transmembrane region" description="Helical" evidence="1">
    <location>
        <begin position="9"/>
        <end position="34"/>
    </location>
</feature>
<proteinExistence type="predicted"/>
<dbReference type="Proteomes" id="UP000258408">
    <property type="component" value="Segment"/>
</dbReference>
<evidence type="ECO:0000256" key="1">
    <source>
        <dbReference type="SAM" id="Phobius"/>
    </source>
</evidence>
<keyword evidence="1" id="KW-0812">Transmembrane</keyword>
<name>A0A345L263_9CAUD</name>
<dbReference type="RefSeq" id="YP_009839419.1">
    <property type="nucleotide sequence ID" value="NC_048720.1"/>
</dbReference>
<accession>A0A345L263</accession>
<protein>
    <submittedName>
        <fullName evidence="2">Uncharacterized protein</fullName>
    </submittedName>
</protein>
<gene>
    <name evidence="2" type="primary">258</name>
    <name evidence="2" type="ORF">SEA_BLUEEYEDBEAUTY_258</name>
</gene>
<keyword evidence="3" id="KW-1185">Reference proteome</keyword>
<evidence type="ECO:0000313" key="3">
    <source>
        <dbReference type="Proteomes" id="UP000258408"/>
    </source>
</evidence>
<sequence>MKKSSKLRLFLLTSLGGLVILAMMFGLMMGILMLDNSPNKCASKVAAKVYDPACF</sequence>
<keyword evidence="1" id="KW-0472">Membrane</keyword>
<organism evidence="2 3">
    <name type="scientific">Streptomyces phage Blueeyedbeauty</name>
    <dbReference type="NCBI Taxonomy" id="2250336"/>
    <lineage>
        <taxon>Viruses</taxon>
        <taxon>Duplodnaviria</taxon>
        <taxon>Heunggongvirae</taxon>
        <taxon>Uroviricota</taxon>
        <taxon>Caudoviricetes</taxon>
        <taxon>Stanwilliamsviridae</taxon>
        <taxon>Loccivirinae</taxon>
        <taxon>Annadreamyvirus</taxon>
        <taxon>Annadreamyvirus blueeyedbeauty</taxon>
    </lineage>
</organism>
<dbReference type="EMBL" id="MH536814">
    <property type="protein sequence ID" value="AXH49365.1"/>
    <property type="molecule type" value="Genomic_DNA"/>
</dbReference>
<dbReference type="KEGG" id="vg:55600048"/>
<keyword evidence="1" id="KW-1133">Transmembrane helix</keyword>
<evidence type="ECO:0000313" key="2">
    <source>
        <dbReference type="EMBL" id="AXH49365.1"/>
    </source>
</evidence>